<sequence>MFTLCMSRTTHPQLTAVDLAAQLAQQQAINNMLLNVNKCTIMTFTRRVETTCFNFGIGSNVLCRVNIVKDLGELETNRSREDIFFDIDVSILHFI</sequence>
<dbReference type="Proteomes" id="UP001152888">
    <property type="component" value="Unassembled WGS sequence"/>
</dbReference>
<gene>
    <name evidence="1" type="ORF">ACAOBT_LOCUS30265</name>
</gene>
<name>A0A9P0MAH6_ACAOB</name>
<evidence type="ECO:0000313" key="2">
    <source>
        <dbReference type="Proteomes" id="UP001152888"/>
    </source>
</evidence>
<comment type="caution">
    <text evidence="1">The sequence shown here is derived from an EMBL/GenBank/DDBJ whole genome shotgun (WGS) entry which is preliminary data.</text>
</comment>
<organism evidence="1 2">
    <name type="scientific">Acanthoscelides obtectus</name>
    <name type="common">Bean weevil</name>
    <name type="synonym">Bruchus obtectus</name>
    <dbReference type="NCBI Taxonomy" id="200917"/>
    <lineage>
        <taxon>Eukaryota</taxon>
        <taxon>Metazoa</taxon>
        <taxon>Ecdysozoa</taxon>
        <taxon>Arthropoda</taxon>
        <taxon>Hexapoda</taxon>
        <taxon>Insecta</taxon>
        <taxon>Pterygota</taxon>
        <taxon>Neoptera</taxon>
        <taxon>Endopterygota</taxon>
        <taxon>Coleoptera</taxon>
        <taxon>Polyphaga</taxon>
        <taxon>Cucujiformia</taxon>
        <taxon>Chrysomeloidea</taxon>
        <taxon>Chrysomelidae</taxon>
        <taxon>Bruchinae</taxon>
        <taxon>Bruchini</taxon>
        <taxon>Acanthoscelides</taxon>
    </lineage>
</organism>
<proteinExistence type="predicted"/>
<keyword evidence="2" id="KW-1185">Reference proteome</keyword>
<protein>
    <submittedName>
        <fullName evidence="1">Uncharacterized protein</fullName>
    </submittedName>
</protein>
<accession>A0A9P0MAH6</accession>
<dbReference type="AlphaFoldDB" id="A0A9P0MAH6"/>
<dbReference type="EMBL" id="CAKOFQ010007811">
    <property type="protein sequence ID" value="CAH2008483.1"/>
    <property type="molecule type" value="Genomic_DNA"/>
</dbReference>
<reference evidence="1" key="1">
    <citation type="submission" date="2022-03" db="EMBL/GenBank/DDBJ databases">
        <authorList>
            <person name="Sayadi A."/>
        </authorList>
    </citation>
    <scope>NUCLEOTIDE SEQUENCE</scope>
</reference>
<evidence type="ECO:0000313" key="1">
    <source>
        <dbReference type="EMBL" id="CAH2008483.1"/>
    </source>
</evidence>